<dbReference type="HAMAP" id="MF_01363">
    <property type="entry name" value="Ribosomal_bL21"/>
    <property type="match status" value="1"/>
</dbReference>
<evidence type="ECO:0000256" key="4">
    <source>
        <dbReference type="ARBA" id="ARBA00022980"/>
    </source>
</evidence>
<dbReference type="InterPro" id="IPR018258">
    <property type="entry name" value="Ribosomal_bL21_CS"/>
</dbReference>
<dbReference type="Proteomes" id="UP000191931">
    <property type="component" value="Unassembled WGS sequence"/>
</dbReference>
<dbReference type="InterPro" id="IPR036164">
    <property type="entry name" value="bL21-like_sf"/>
</dbReference>
<dbReference type="GO" id="GO:0005737">
    <property type="term" value="C:cytoplasm"/>
    <property type="evidence" value="ECO:0007669"/>
    <property type="project" value="UniProtKB-ARBA"/>
</dbReference>
<evidence type="ECO:0000313" key="9">
    <source>
        <dbReference type="Proteomes" id="UP000191931"/>
    </source>
</evidence>
<sequence length="103" mass="11606">MYAVIKTGGKQYKVQEGDVLRFEKLEGDTGSQIEFNDVLLYSDGENLTLGAPVIESAVVTGEIVEQAKAKKILVFKYKRRKGYRKMKGHRQHYTAVKINSIAI</sequence>
<evidence type="ECO:0000313" key="8">
    <source>
        <dbReference type="EMBL" id="SLM29071.1"/>
    </source>
</evidence>
<dbReference type="PANTHER" id="PTHR21349:SF0">
    <property type="entry name" value="LARGE RIBOSOMAL SUBUNIT PROTEIN BL21M"/>
    <property type="match status" value="1"/>
</dbReference>
<dbReference type="OrthoDB" id="9813334at2"/>
<keyword evidence="3 6" id="KW-0694">RNA-binding</keyword>
<evidence type="ECO:0000256" key="1">
    <source>
        <dbReference type="ARBA" id="ARBA00008563"/>
    </source>
</evidence>
<evidence type="ECO:0000256" key="2">
    <source>
        <dbReference type="ARBA" id="ARBA00022730"/>
    </source>
</evidence>
<gene>
    <name evidence="6 8" type="primary">rplU</name>
    <name evidence="8" type="ORF">MTBBW1_1670087</name>
</gene>
<evidence type="ECO:0000256" key="3">
    <source>
        <dbReference type="ARBA" id="ARBA00022884"/>
    </source>
</evidence>
<dbReference type="RefSeq" id="WP_080805734.1">
    <property type="nucleotide sequence ID" value="NZ_LT828551.1"/>
</dbReference>
<dbReference type="SUPFAM" id="SSF141091">
    <property type="entry name" value="L21p-like"/>
    <property type="match status" value="1"/>
</dbReference>
<evidence type="ECO:0000256" key="7">
    <source>
        <dbReference type="RuleBase" id="RU000562"/>
    </source>
</evidence>
<keyword evidence="4 6" id="KW-0689">Ribosomal protein</keyword>
<comment type="function">
    <text evidence="6 7">This protein binds to 23S rRNA in the presence of protein L20.</text>
</comment>
<dbReference type="NCBIfam" id="TIGR00061">
    <property type="entry name" value="L21"/>
    <property type="match status" value="1"/>
</dbReference>
<dbReference type="EMBL" id="FWEV01000076">
    <property type="protein sequence ID" value="SLM29071.1"/>
    <property type="molecule type" value="Genomic_DNA"/>
</dbReference>
<keyword evidence="5 6" id="KW-0687">Ribonucleoprotein</keyword>
<organism evidence="8 9">
    <name type="scientific">Desulfamplus magnetovallimortis</name>
    <dbReference type="NCBI Taxonomy" id="1246637"/>
    <lineage>
        <taxon>Bacteria</taxon>
        <taxon>Pseudomonadati</taxon>
        <taxon>Thermodesulfobacteriota</taxon>
        <taxon>Desulfobacteria</taxon>
        <taxon>Desulfobacterales</taxon>
        <taxon>Desulfobacteraceae</taxon>
        <taxon>Desulfamplus</taxon>
    </lineage>
</organism>
<protein>
    <recommendedName>
        <fullName evidence="6">Large ribosomal subunit protein bL21</fullName>
    </recommendedName>
</protein>
<comment type="subunit">
    <text evidence="6">Part of the 50S ribosomal subunit. Contacts protein L20.</text>
</comment>
<keyword evidence="2 6" id="KW-0699">rRNA-binding</keyword>
<reference evidence="8 9" key="1">
    <citation type="submission" date="2017-03" db="EMBL/GenBank/DDBJ databases">
        <authorList>
            <person name="Afonso C.L."/>
            <person name="Miller P.J."/>
            <person name="Scott M.A."/>
            <person name="Spackman E."/>
            <person name="Goraichik I."/>
            <person name="Dimitrov K.M."/>
            <person name="Suarez D.L."/>
            <person name="Swayne D.E."/>
        </authorList>
    </citation>
    <scope>NUCLEOTIDE SEQUENCE [LARGE SCALE GENOMIC DNA]</scope>
    <source>
        <strain evidence="8">PRJEB14757</strain>
    </source>
</reference>
<comment type="similarity">
    <text evidence="1 6 7">Belongs to the bacterial ribosomal protein bL21 family.</text>
</comment>
<dbReference type="AlphaFoldDB" id="A0A1W1H9C3"/>
<dbReference type="InterPro" id="IPR028909">
    <property type="entry name" value="bL21-like"/>
</dbReference>
<dbReference type="GO" id="GO:1990904">
    <property type="term" value="C:ribonucleoprotein complex"/>
    <property type="evidence" value="ECO:0007669"/>
    <property type="project" value="UniProtKB-KW"/>
</dbReference>
<accession>A0A1W1H9C3</accession>
<keyword evidence="9" id="KW-1185">Reference proteome</keyword>
<dbReference type="PANTHER" id="PTHR21349">
    <property type="entry name" value="50S RIBOSOMAL PROTEIN L21"/>
    <property type="match status" value="1"/>
</dbReference>
<dbReference type="GO" id="GO:0005840">
    <property type="term" value="C:ribosome"/>
    <property type="evidence" value="ECO:0007669"/>
    <property type="project" value="UniProtKB-KW"/>
</dbReference>
<evidence type="ECO:0000256" key="5">
    <source>
        <dbReference type="ARBA" id="ARBA00023274"/>
    </source>
</evidence>
<proteinExistence type="inferred from homology"/>
<name>A0A1W1H9C3_9BACT</name>
<evidence type="ECO:0000256" key="6">
    <source>
        <dbReference type="HAMAP-Rule" id="MF_01363"/>
    </source>
</evidence>
<dbReference type="PROSITE" id="PS01169">
    <property type="entry name" value="RIBOSOMAL_L21"/>
    <property type="match status" value="1"/>
</dbReference>
<dbReference type="GO" id="GO:0006412">
    <property type="term" value="P:translation"/>
    <property type="evidence" value="ECO:0007669"/>
    <property type="project" value="UniProtKB-UniRule"/>
</dbReference>
<dbReference type="GO" id="GO:0019843">
    <property type="term" value="F:rRNA binding"/>
    <property type="evidence" value="ECO:0007669"/>
    <property type="project" value="UniProtKB-UniRule"/>
</dbReference>
<dbReference type="Pfam" id="PF00829">
    <property type="entry name" value="Ribosomal_L21p"/>
    <property type="match status" value="1"/>
</dbReference>
<dbReference type="InterPro" id="IPR001787">
    <property type="entry name" value="Ribosomal_bL21"/>
</dbReference>
<dbReference type="STRING" id="1246637.MTBBW1_1670087"/>
<dbReference type="GO" id="GO:0003735">
    <property type="term" value="F:structural constituent of ribosome"/>
    <property type="evidence" value="ECO:0007669"/>
    <property type="project" value="InterPro"/>
</dbReference>